<dbReference type="InterPro" id="IPR006427">
    <property type="entry name" value="Portal_HK97"/>
</dbReference>
<evidence type="ECO:0000313" key="2">
    <source>
        <dbReference type="EMBL" id="NFA43374.1"/>
    </source>
</evidence>
<reference evidence="2 3" key="1">
    <citation type="submission" date="2019-02" db="EMBL/GenBank/DDBJ databases">
        <title>Genome sequencing of Clostridium botulinum clinical isolates.</title>
        <authorList>
            <person name="Brunt J."/>
            <person name="Van Vliet A.H.M."/>
            <person name="Stringer S.C."/>
            <person name="Grant K.A."/>
            <person name="Carter A.C."/>
            <person name="Peck M.W."/>
        </authorList>
    </citation>
    <scope>NUCLEOTIDE SEQUENCE [LARGE SCALE GENOMIC DNA]</scope>
    <source>
        <strain evidence="2 3">H113700579</strain>
    </source>
</reference>
<gene>
    <name evidence="2" type="ORF">EXM65_12530</name>
</gene>
<accession>A0A6M0SSK1</accession>
<protein>
    <submittedName>
        <fullName evidence="2">Phage portal protein</fullName>
    </submittedName>
</protein>
<dbReference type="EMBL" id="SGKU01000037">
    <property type="protein sequence ID" value="NFA43374.1"/>
    <property type="molecule type" value="Genomic_DNA"/>
</dbReference>
<dbReference type="NCBIfam" id="TIGR01537">
    <property type="entry name" value="portal_HK97"/>
    <property type="match status" value="1"/>
</dbReference>
<feature type="compositionally biased region" description="Polar residues" evidence="1">
    <location>
        <begin position="383"/>
        <end position="392"/>
    </location>
</feature>
<dbReference type="Proteomes" id="UP000472355">
    <property type="component" value="Unassembled WGS sequence"/>
</dbReference>
<comment type="caution">
    <text evidence="2">The sequence shown here is derived from an EMBL/GenBank/DDBJ whole genome shotgun (WGS) entry which is preliminary data.</text>
</comment>
<dbReference type="AlphaFoldDB" id="A0A6M0SSK1"/>
<dbReference type="Pfam" id="PF04860">
    <property type="entry name" value="Phage_portal"/>
    <property type="match status" value="1"/>
</dbReference>
<name>A0A6M0SSK1_CLOBO</name>
<sequence>MFNWIHQKIREKRELKKVTNDWLQIISKDVTDDDLLSIPVVTGCIERITNIIASIPIELFNENGDSVNLVNSDRRVLLLNDYTGDTLNGFDLKKAMTFDYLVYGSGFAFINRQLNDVRSIHYVDKRNISSFINEDPIFKRVTYHVNGKEYRECDFIKILRRTKNGADGTGILKENNQFLTMMYHALQYEQLLVSSGGNKKGFVKSKTRLSENAMTDLKEQWNNMYANNHSNCVILNDGLDFQESSNTSVEMQLVENKKVNTIEICNMLGVPEKVLNGTCTDEEYQSFIKLTILPLLAIIESALNVALLSNSERDSFYFKFNTKELMKTDIEKRYKAYGEAVRTGIMQIDEVRYNEDLPPLGLDFIKLGLQDVLYNPKTKEIYTPNTNQTANVSDLKEGEKDKNRDKIE</sequence>
<organism evidence="2 3">
    <name type="scientific">Clostridium botulinum</name>
    <dbReference type="NCBI Taxonomy" id="1491"/>
    <lineage>
        <taxon>Bacteria</taxon>
        <taxon>Bacillati</taxon>
        <taxon>Bacillota</taxon>
        <taxon>Clostridia</taxon>
        <taxon>Eubacteriales</taxon>
        <taxon>Clostridiaceae</taxon>
        <taxon>Clostridium</taxon>
    </lineage>
</organism>
<dbReference type="InterPro" id="IPR006944">
    <property type="entry name" value="Phage/GTA_portal"/>
</dbReference>
<feature type="region of interest" description="Disordered" evidence="1">
    <location>
        <begin position="383"/>
        <end position="408"/>
    </location>
</feature>
<evidence type="ECO:0000256" key="1">
    <source>
        <dbReference type="SAM" id="MobiDB-lite"/>
    </source>
</evidence>
<proteinExistence type="predicted"/>
<feature type="compositionally biased region" description="Basic and acidic residues" evidence="1">
    <location>
        <begin position="394"/>
        <end position="408"/>
    </location>
</feature>
<evidence type="ECO:0000313" key="3">
    <source>
        <dbReference type="Proteomes" id="UP000472355"/>
    </source>
</evidence>